<feature type="transmembrane region" description="Helical" evidence="15">
    <location>
        <begin position="42"/>
        <end position="60"/>
    </location>
</feature>
<reference evidence="16 17" key="1">
    <citation type="submission" date="2018-08" db="EMBL/GenBank/DDBJ databases">
        <title>Lysobacter weifangensis sp. nov., a new member of the family 'Xanthomonadaceae', isolated from soil in a farmland.</title>
        <authorList>
            <person name="Zhao H."/>
        </authorList>
    </citation>
    <scope>NUCLEOTIDE SEQUENCE [LARGE SCALE GENOMIC DNA]</scope>
    <source>
        <strain evidence="16 17">WF-2</strain>
    </source>
</reference>
<evidence type="ECO:0000256" key="8">
    <source>
        <dbReference type="ARBA" id="ARBA00022989"/>
    </source>
</evidence>
<dbReference type="OrthoDB" id="3711263at2"/>
<protein>
    <recommendedName>
        <fullName evidence="14">Disulfide bond formation protein B</fullName>
    </recommendedName>
    <alternativeName>
        <fullName evidence="14">Disulfide oxidoreductase</fullName>
    </alternativeName>
</protein>
<gene>
    <name evidence="14" type="primary">dsbB</name>
    <name evidence="16" type="ORF">D0Y53_10940</name>
</gene>
<evidence type="ECO:0000256" key="15">
    <source>
        <dbReference type="SAM" id="Phobius"/>
    </source>
</evidence>
<dbReference type="GO" id="GO:0015035">
    <property type="term" value="F:protein-disulfide reductase activity"/>
    <property type="evidence" value="ECO:0007669"/>
    <property type="project" value="UniProtKB-UniRule"/>
</dbReference>
<evidence type="ECO:0000256" key="5">
    <source>
        <dbReference type="ARBA" id="ARBA00022519"/>
    </source>
</evidence>
<evidence type="ECO:0000256" key="10">
    <source>
        <dbReference type="ARBA" id="ARBA00023136"/>
    </source>
</evidence>
<dbReference type="PANTHER" id="PTHR36570">
    <property type="entry name" value="DISULFIDE BOND FORMATION PROTEIN B"/>
    <property type="match status" value="1"/>
</dbReference>
<dbReference type="SUPFAM" id="SSF158442">
    <property type="entry name" value="DsbB-like"/>
    <property type="match status" value="1"/>
</dbReference>
<evidence type="ECO:0000256" key="4">
    <source>
        <dbReference type="ARBA" id="ARBA00022475"/>
    </source>
</evidence>
<dbReference type="PANTHER" id="PTHR36570:SF3">
    <property type="entry name" value="DISULFIDE BOND FORMATION PROTEIN B"/>
    <property type="match status" value="1"/>
</dbReference>
<feature type="topological domain" description="Periplasmic" evidence="14">
    <location>
        <begin position="29"/>
        <end position="46"/>
    </location>
</feature>
<feature type="topological domain" description="Cytoplasmic" evidence="14">
    <location>
        <begin position="1"/>
        <end position="11"/>
    </location>
</feature>
<keyword evidence="5" id="KW-0997">Cell inner membrane</keyword>
<evidence type="ECO:0000256" key="7">
    <source>
        <dbReference type="ARBA" id="ARBA00022982"/>
    </source>
</evidence>
<evidence type="ECO:0000256" key="12">
    <source>
        <dbReference type="ARBA" id="ARBA00023186"/>
    </source>
</evidence>
<dbReference type="RefSeq" id="WP_117203422.1">
    <property type="nucleotide sequence ID" value="NZ_JBHTBK010000015.1"/>
</dbReference>
<evidence type="ECO:0000256" key="14">
    <source>
        <dbReference type="HAMAP-Rule" id="MF_00286"/>
    </source>
</evidence>
<evidence type="ECO:0000256" key="2">
    <source>
        <dbReference type="ARBA" id="ARBA00008823"/>
    </source>
</evidence>
<feature type="transmembrane region" description="Helical" evidence="15">
    <location>
        <begin position="72"/>
        <end position="92"/>
    </location>
</feature>
<dbReference type="HAMAP" id="MF_00286">
    <property type="entry name" value="DsbB"/>
    <property type="match status" value="1"/>
</dbReference>
<comment type="caution">
    <text evidence="14">Lacks conserved residue(s) required for the propagation of feature annotation.</text>
</comment>
<dbReference type="GO" id="GO:0006457">
    <property type="term" value="P:protein folding"/>
    <property type="evidence" value="ECO:0007669"/>
    <property type="project" value="InterPro"/>
</dbReference>
<feature type="topological domain" description="Cytoplasmic" evidence="14">
    <location>
        <begin position="165"/>
        <end position="167"/>
    </location>
</feature>
<evidence type="ECO:0000256" key="11">
    <source>
        <dbReference type="ARBA" id="ARBA00023157"/>
    </source>
</evidence>
<evidence type="ECO:0000256" key="9">
    <source>
        <dbReference type="ARBA" id="ARBA00023002"/>
    </source>
</evidence>
<dbReference type="InterPro" id="IPR023380">
    <property type="entry name" value="DsbB-like_sf"/>
</dbReference>
<keyword evidence="17" id="KW-1185">Reference proteome</keyword>
<comment type="subcellular location">
    <subcellularLocation>
        <location evidence="1">Cell inner membrane</location>
        <topology evidence="1">Multi-pass membrane protein</topology>
    </subcellularLocation>
    <subcellularLocation>
        <location evidence="14">Cell membrane</location>
        <topology evidence="14">Multi-pass membrane protein</topology>
    </subcellularLocation>
</comment>
<dbReference type="GO" id="GO:0005886">
    <property type="term" value="C:plasma membrane"/>
    <property type="evidence" value="ECO:0007669"/>
    <property type="project" value="UniProtKB-SubCell"/>
</dbReference>
<keyword evidence="4 14" id="KW-1003">Cell membrane</keyword>
<evidence type="ECO:0000256" key="3">
    <source>
        <dbReference type="ARBA" id="ARBA00022448"/>
    </source>
</evidence>
<dbReference type="GO" id="GO:0009055">
    <property type="term" value="F:electron transfer activity"/>
    <property type="evidence" value="ECO:0007669"/>
    <property type="project" value="UniProtKB-UniRule"/>
</dbReference>
<dbReference type="Proteomes" id="UP000262917">
    <property type="component" value="Unassembled WGS sequence"/>
</dbReference>
<organism evidence="16 17">
    <name type="scientific">Cognatiluteimonas weifangensis</name>
    <dbReference type="NCBI Taxonomy" id="2303539"/>
    <lineage>
        <taxon>Bacteria</taxon>
        <taxon>Pseudomonadati</taxon>
        <taxon>Pseudomonadota</taxon>
        <taxon>Gammaproteobacteria</taxon>
        <taxon>Lysobacterales</taxon>
        <taxon>Lysobacteraceae</taxon>
        <taxon>Cognatiluteimonas</taxon>
    </lineage>
</organism>
<keyword evidence="12 14" id="KW-0143">Chaperone</keyword>
<comment type="similarity">
    <text evidence="2 14">Belongs to the DsbB family.</text>
</comment>
<dbReference type="Pfam" id="PF02600">
    <property type="entry name" value="DsbB"/>
    <property type="match status" value="1"/>
</dbReference>
<evidence type="ECO:0000313" key="17">
    <source>
        <dbReference type="Proteomes" id="UP000262917"/>
    </source>
</evidence>
<dbReference type="Gene3D" id="1.20.1550.10">
    <property type="entry name" value="DsbB-like"/>
    <property type="match status" value="1"/>
</dbReference>
<keyword evidence="10 14" id="KW-0472">Membrane</keyword>
<evidence type="ECO:0000256" key="1">
    <source>
        <dbReference type="ARBA" id="ARBA00004429"/>
    </source>
</evidence>
<keyword evidence="9 14" id="KW-0560">Oxidoreductase</keyword>
<proteinExistence type="inferred from homology"/>
<feature type="disulfide bond" description="Redox-active" evidence="14">
    <location>
        <begin position="38"/>
        <end position="41"/>
    </location>
</feature>
<keyword evidence="13 14" id="KW-0676">Redox-active center</keyword>
<dbReference type="InterPro" id="IPR050183">
    <property type="entry name" value="DsbB"/>
</dbReference>
<feature type="transmembrane region" description="Helical" evidence="15">
    <location>
        <begin position="146"/>
        <end position="163"/>
    </location>
</feature>
<keyword evidence="7 14" id="KW-0249">Electron transport</keyword>
<dbReference type="AlphaFoldDB" id="A0A372DIF1"/>
<name>A0A372DIF1_9GAMM</name>
<comment type="function">
    <text evidence="14">Required for disulfide bond formation in some periplasmic proteins. Acts by oxidizing the DsbA protein.</text>
</comment>
<sequence length="167" mass="17997">MNPLRWSFRARCLAGFAVCAALIAYALYAQLVDGLQPCPLCIFQRVAFAALALVLLIAGLHAPRGDGGRRAYGVLALLAALTGLAIAGRHVWLQHLPPDQVPMCGPGLDYLLEAMPVAGVIRTVLTGSGECAAVDWTLLGLSMPEWSLLWFVLLAAWVAATMFRRQR</sequence>
<evidence type="ECO:0000313" key="16">
    <source>
        <dbReference type="EMBL" id="RFP59361.1"/>
    </source>
</evidence>
<keyword evidence="6 14" id="KW-0812">Transmembrane</keyword>
<keyword evidence="3 14" id="KW-0813">Transport</keyword>
<evidence type="ECO:0000256" key="6">
    <source>
        <dbReference type="ARBA" id="ARBA00022692"/>
    </source>
</evidence>
<keyword evidence="8 14" id="KW-1133">Transmembrane helix</keyword>
<comment type="caution">
    <text evidence="16">The sequence shown here is derived from an EMBL/GenBank/DDBJ whole genome shotgun (WGS) entry which is preliminary data.</text>
</comment>
<dbReference type="InterPro" id="IPR003752">
    <property type="entry name" value="DiS_bond_form_DsbB/BdbC"/>
</dbReference>
<dbReference type="EMBL" id="QVPD01000013">
    <property type="protein sequence ID" value="RFP59361.1"/>
    <property type="molecule type" value="Genomic_DNA"/>
</dbReference>
<keyword evidence="11 14" id="KW-1015">Disulfide bond</keyword>
<evidence type="ECO:0000256" key="13">
    <source>
        <dbReference type="ARBA" id="ARBA00023284"/>
    </source>
</evidence>
<accession>A0A372DIF1</accession>
<dbReference type="NCBIfam" id="NF003354">
    <property type="entry name" value="PRK04388.1"/>
    <property type="match status" value="1"/>
</dbReference>
<dbReference type="InterPro" id="IPR022920">
    <property type="entry name" value="Disulphide_bond_form_DsbB"/>
</dbReference>